<feature type="compositionally biased region" description="Basic and acidic residues" evidence="1">
    <location>
        <begin position="191"/>
        <end position="208"/>
    </location>
</feature>
<feature type="region of interest" description="Disordered" evidence="1">
    <location>
        <begin position="165"/>
        <end position="268"/>
    </location>
</feature>
<evidence type="ECO:0000313" key="4">
    <source>
        <dbReference type="Proteomes" id="UP001153555"/>
    </source>
</evidence>
<dbReference type="EMBL" id="CACSLK010000984">
    <property type="protein sequence ID" value="CAA0806843.1"/>
    <property type="molecule type" value="Genomic_DNA"/>
</dbReference>
<evidence type="ECO:0000259" key="2">
    <source>
        <dbReference type="PROSITE" id="PS50090"/>
    </source>
</evidence>
<feature type="compositionally biased region" description="Polar residues" evidence="1">
    <location>
        <begin position="258"/>
        <end position="268"/>
    </location>
</feature>
<reference evidence="3" key="1">
    <citation type="submission" date="2019-12" db="EMBL/GenBank/DDBJ databases">
        <authorList>
            <person name="Scholes J."/>
        </authorList>
    </citation>
    <scope>NUCLEOTIDE SEQUENCE</scope>
</reference>
<dbReference type="PANTHER" id="PTHR47211:SF3">
    <property type="entry name" value="TRIHELIX TRANSCRIPTION FACTOR ASR3-LIKE"/>
    <property type="match status" value="1"/>
</dbReference>
<dbReference type="OrthoDB" id="1865198at2759"/>
<evidence type="ECO:0000313" key="3">
    <source>
        <dbReference type="EMBL" id="CAA0806843.1"/>
    </source>
</evidence>
<keyword evidence="3" id="KW-0371">Homeobox</keyword>
<gene>
    <name evidence="3" type="ORF">SHERM_09724</name>
</gene>
<feature type="region of interest" description="Disordered" evidence="1">
    <location>
        <begin position="1"/>
        <end position="30"/>
    </location>
</feature>
<feature type="compositionally biased region" description="Acidic residues" evidence="1">
    <location>
        <begin position="177"/>
        <end position="190"/>
    </location>
</feature>
<dbReference type="PROSITE" id="PS50090">
    <property type="entry name" value="MYB_LIKE"/>
    <property type="match status" value="1"/>
</dbReference>
<dbReference type="InterPro" id="IPR001005">
    <property type="entry name" value="SANT/Myb"/>
</dbReference>
<protein>
    <submittedName>
        <fullName evidence="3">Homeodomain-like superfamily protein</fullName>
    </submittedName>
</protein>
<feature type="domain" description="Myb-like" evidence="2">
    <location>
        <begin position="30"/>
        <end position="96"/>
    </location>
</feature>
<dbReference type="GO" id="GO:0003677">
    <property type="term" value="F:DNA binding"/>
    <property type="evidence" value="ECO:0007669"/>
    <property type="project" value="UniProtKB-KW"/>
</dbReference>
<dbReference type="Pfam" id="PF13837">
    <property type="entry name" value="Myb_DNA-bind_4"/>
    <property type="match status" value="1"/>
</dbReference>
<evidence type="ECO:0000256" key="1">
    <source>
        <dbReference type="SAM" id="MobiDB-lite"/>
    </source>
</evidence>
<proteinExistence type="predicted"/>
<dbReference type="Proteomes" id="UP001153555">
    <property type="component" value="Unassembled WGS sequence"/>
</dbReference>
<keyword evidence="3" id="KW-0238">DNA-binding</keyword>
<keyword evidence="4" id="KW-1185">Reference proteome</keyword>
<sequence length="324" mass="36700">MASGSNGRHINEKYTINGHDDGQKIPRHPRWSRHETLVLIEGKNIVEAGGREGRKSGPISGPGRVEPKWDAISSYCKLNGAFRGPVQCRKRWSNLLSDFKKVKTWEHGVKDKGEEGESFWTMRSDLRRERRLPGFFDRVVYDVMENGVFNAAHKYQLALVTVNVDEDNNSTGNGTDGVEEEDEMDDEENNRDDLLSDFERDVQEEIRRNSGKKKVRVDGKMNGIPSPVPISGNKREQGRNFWEGSESQEGVKRRRPSSGDSQNTDMDNSLIKSLERTTNLLSAHLEEQKLSRQVEREQQKEQHGSLMAALGKIIDALGNIADKL</sequence>
<dbReference type="AlphaFoldDB" id="A0A9N7R1T7"/>
<organism evidence="3 4">
    <name type="scientific">Striga hermonthica</name>
    <name type="common">Purple witchweed</name>
    <name type="synonym">Buchnera hermonthica</name>
    <dbReference type="NCBI Taxonomy" id="68872"/>
    <lineage>
        <taxon>Eukaryota</taxon>
        <taxon>Viridiplantae</taxon>
        <taxon>Streptophyta</taxon>
        <taxon>Embryophyta</taxon>
        <taxon>Tracheophyta</taxon>
        <taxon>Spermatophyta</taxon>
        <taxon>Magnoliopsida</taxon>
        <taxon>eudicotyledons</taxon>
        <taxon>Gunneridae</taxon>
        <taxon>Pentapetalae</taxon>
        <taxon>asterids</taxon>
        <taxon>lamiids</taxon>
        <taxon>Lamiales</taxon>
        <taxon>Orobanchaceae</taxon>
        <taxon>Buchnereae</taxon>
        <taxon>Striga</taxon>
    </lineage>
</organism>
<accession>A0A9N7R1T7</accession>
<comment type="caution">
    <text evidence="3">The sequence shown here is derived from an EMBL/GenBank/DDBJ whole genome shotgun (WGS) entry which is preliminary data.</text>
</comment>
<name>A0A9N7R1T7_STRHE</name>
<dbReference type="PANTHER" id="PTHR47211">
    <property type="entry name" value="TRIHELIX TRANSCRIPTION FACTOR ASR3"/>
    <property type="match status" value="1"/>
</dbReference>
<dbReference type="Gene3D" id="1.10.10.60">
    <property type="entry name" value="Homeodomain-like"/>
    <property type="match status" value="1"/>
</dbReference>
<dbReference type="InterPro" id="IPR044822">
    <property type="entry name" value="Myb_DNA-bind_4"/>
</dbReference>